<comment type="caution">
    <text evidence="1">The sequence shown here is derived from an EMBL/GenBank/DDBJ whole genome shotgun (WGS) entry which is preliminary data.</text>
</comment>
<sequence length="65" mass="7501">SRVFSSRIPHLSKNHAFSLRKSAILGNIMLFLFANPPFMRKPIVFSSEIPHLSENHAFSHLEFHI</sequence>
<dbReference type="AlphaFoldDB" id="S7J547"/>
<accession>S7J547</accession>
<dbReference type="Proteomes" id="UP000016200">
    <property type="component" value="Unassembled WGS sequence"/>
</dbReference>
<feature type="non-terminal residue" evidence="1">
    <location>
        <position position="1"/>
    </location>
</feature>
<dbReference type="EMBL" id="ATNB01000096">
    <property type="protein sequence ID" value="EPP35177.1"/>
    <property type="molecule type" value="Genomic_DNA"/>
</dbReference>
<gene>
    <name evidence="1" type="ORF">CP10139811_1172</name>
</gene>
<evidence type="ECO:0000313" key="1">
    <source>
        <dbReference type="EMBL" id="EPP35177.1"/>
    </source>
</evidence>
<name>S7J547_9CHLA</name>
<reference evidence="1 2" key="1">
    <citation type="submission" date="2013-04" db="EMBL/GenBank/DDBJ databases">
        <title>Genome sequence of Chlamydia psittaci 10-1398/11.</title>
        <authorList>
            <person name="Huot-Creasy H."/>
            <person name="McCracken C.L."/>
            <person name="Humphries M."/>
            <person name="Sachse K."/>
            <person name="Laroucau K."/>
            <person name="Bavoil P."/>
            <person name="Myers G.S."/>
        </authorList>
    </citation>
    <scope>NUCLEOTIDE SEQUENCE [LARGE SCALE GENOMIC DNA]</scope>
    <source>
        <strain evidence="1 2">10_1398_11</strain>
    </source>
</reference>
<dbReference type="HOGENOM" id="CLU_131228_2_0_0"/>
<protein>
    <submittedName>
        <fullName evidence="1">Uncharacterized protein</fullName>
    </submittedName>
</protein>
<organism evidence="1 2">
    <name type="scientific">Chlamydia ibidis</name>
    <dbReference type="NCBI Taxonomy" id="1405396"/>
    <lineage>
        <taxon>Bacteria</taxon>
        <taxon>Pseudomonadati</taxon>
        <taxon>Chlamydiota</taxon>
        <taxon>Chlamydiia</taxon>
        <taxon>Chlamydiales</taxon>
        <taxon>Chlamydiaceae</taxon>
        <taxon>Chlamydia/Chlamydophila group</taxon>
        <taxon>Chlamydia</taxon>
    </lineage>
</organism>
<evidence type="ECO:0000313" key="2">
    <source>
        <dbReference type="Proteomes" id="UP000016200"/>
    </source>
</evidence>
<proteinExistence type="predicted"/>